<dbReference type="RefSeq" id="WP_193113328.1">
    <property type="nucleotide sequence ID" value="NZ_CP041165.1"/>
</dbReference>
<proteinExistence type="predicted"/>
<evidence type="ECO:0000256" key="2">
    <source>
        <dbReference type="ARBA" id="ARBA00004651"/>
    </source>
</evidence>
<reference evidence="13 14" key="1">
    <citation type="submission" date="2019-06" db="EMBL/GenBank/DDBJ databases">
        <title>Sulfurimonas gotlandica sp. nov., a chemoautotrophic and psychrotolerant epsilonproteobacterium isolated from a pelagic redoxcline, and an emended description of the genus Sulfurimonas.</title>
        <authorList>
            <person name="Wang S."/>
            <person name="Jiang L."/>
            <person name="Shao Z."/>
        </authorList>
    </citation>
    <scope>NUCLEOTIDE SEQUENCE [LARGE SCALE GENOMIC DNA]</scope>
    <source>
        <strain evidence="13 14">B2</strain>
    </source>
</reference>
<dbReference type="GO" id="GO:0016036">
    <property type="term" value="P:cellular response to phosphate starvation"/>
    <property type="evidence" value="ECO:0007669"/>
    <property type="project" value="TreeGrafter"/>
</dbReference>
<keyword evidence="14" id="KW-1185">Reference proteome</keyword>
<name>A0A7M1AZN9_9BACT</name>
<dbReference type="Proteomes" id="UP000593910">
    <property type="component" value="Chromosome"/>
</dbReference>
<dbReference type="GO" id="GO:0000155">
    <property type="term" value="F:phosphorelay sensor kinase activity"/>
    <property type="evidence" value="ECO:0007669"/>
    <property type="project" value="InterPro"/>
</dbReference>
<dbReference type="InterPro" id="IPR036097">
    <property type="entry name" value="HisK_dim/P_sf"/>
</dbReference>
<gene>
    <name evidence="13" type="ORF">FJR03_09770</name>
</gene>
<organism evidence="13 14">
    <name type="scientific">Sulfurimonas marina</name>
    <dbReference type="NCBI Taxonomy" id="2590551"/>
    <lineage>
        <taxon>Bacteria</taxon>
        <taxon>Pseudomonadati</taxon>
        <taxon>Campylobacterota</taxon>
        <taxon>Epsilonproteobacteria</taxon>
        <taxon>Campylobacterales</taxon>
        <taxon>Sulfurimonadaceae</taxon>
        <taxon>Sulfurimonas</taxon>
    </lineage>
</organism>
<evidence type="ECO:0000256" key="10">
    <source>
        <dbReference type="SAM" id="Coils"/>
    </source>
</evidence>
<dbReference type="EMBL" id="CP041165">
    <property type="protein sequence ID" value="QOP42008.1"/>
    <property type="molecule type" value="Genomic_DNA"/>
</dbReference>
<feature type="transmembrane region" description="Helical" evidence="11">
    <location>
        <begin position="158"/>
        <end position="178"/>
    </location>
</feature>
<evidence type="ECO:0000313" key="14">
    <source>
        <dbReference type="Proteomes" id="UP000593910"/>
    </source>
</evidence>
<evidence type="ECO:0000256" key="1">
    <source>
        <dbReference type="ARBA" id="ARBA00000085"/>
    </source>
</evidence>
<feature type="transmembrane region" description="Helical" evidence="11">
    <location>
        <begin position="12"/>
        <end position="30"/>
    </location>
</feature>
<keyword evidence="9 11" id="KW-0472">Membrane</keyword>
<evidence type="ECO:0000313" key="13">
    <source>
        <dbReference type="EMBL" id="QOP42008.1"/>
    </source>
</evidence>
<keyword evidence="6 11" id="KW-0812">Transmembrane</keyword>
<dbReference type="PANTHER" id="PTHR45453">
    <property type="entry name" value="PHOSPHATE REGULON SENSOR PROTEIN PHOR"/>
    <property type="match status" value="1"/>
</dbReference>
<dbReference type="CDD" id="cd00075">
    <property type="entry name" value="HATPase"/>
    <property type="match status" value="1"/>
</dbReference>
<protein>
    <recommendedName>
        <fullName evidence="3">histidine kinase</fullName>
        <ecNumber evidence="3">2.7.13.3</ecNumber>
    </recommendedName>
</protein>
<dbReference type="InterPro" id="IPR005467">
    <property type="entry name" value="His_kinase_dom"/>
</dbReference>
<evidence type="ECO:0000256" key="9">
    <source>
        <dbReference type="ARBA" id="ARBA00023136"/>
    </source>
</evidence>
<evidence type="ECO:0000256" key="5">
    <source>
        <dbReference type="ARBA" id="ARBA00022679"/>
    </source>
</evidence>
<evidence type="ECO:0000256" key="4">
    <source>
        <dbReference type="ARBA" id="ARBA00022475"/>
    </source>
</evidence>
<dbReference type="Pfam" id="PF00512">
    <property type="entry name" value="HisKA"/>
    <property type="match status" value="1"/>
</dbReference>
<dbReference type="GO" id="GO:0004721">
    <property type="term" value="F:phosphoprotein phosphatase activity"/>
    <property type="evidence" value="ECO:0007669"/>
    <property type="project" value="TreeGrafter"/>
</dbReference>
<dbReference type="PANTHER" id="PTHR45453:SF2">
    <property type="entry name" value="HISTIDINE KINASE"/>
    <property type="match status" value="1"/>
</dbReference>
<evidence type="ECO:0000256" key="8">
    <source>
        <dbReference type="ARBA" id="ARBA00022989"/>
    </source>
</evidence>
<dbReference type="KEGG" id="smax:FJR03_09770"/>
<evidence type="ECO:0000256" key="3">
    <source>
        <dbReference type="ARBA" id="ARBA00012438"/>
    </source>
</evidence>
<dbReference type="Gene3D" id="1.10.287.130">
    <property type="match status" value="1"/>
</dbReference>
<comment type="subcellular location">
    <subcellularLocation>
        <location evidence="2">Cell membrane</location>
        <topology evidence="2">Multi-pass membrane protein</topology>
    </subcellularLocation>
</comment>
<comment type="catalytic activity">
    <reaction evidence="1">
        <text>ATP + protein L-histidine = ADP + protein N-phospho-L-histidine.</text>
        <dbReference type="EC" id="2.7.13.3"/>
    </reaction>
</comment>
<dbReference type="Gene3D" id="3.30.565.10">
    <property type="entry name" value="Histidine kinase-like ATPase, C-terminal domain"/>
    <property type="match status" value="1"/>
</dbReference>
<dbReference type="SUPFAM" id="SSF55874">
    <property type="entry name" value="ATPase domain of HSP90 chaperone/DNA topoisomerase II/histidine kinase"/>
    <property type="match status" value="1"/>
</dbReference>
<dbReference type="CDD" id="cd00082">
    <property type="entry name" value="HisKA"/>
    <property type="match status" value="1"/>
</dbReference>
<dbReference type="SMART" id="SM00388">
    <property type="entry name" value="HisKA"/>
    <property type="match status" value="1"/>
</dbReference>
<sequence>MLKFHQIVLRKFLALFFALFFIVGTIVYFWEYDFYIEGSKKSLLQDIELIALQIDNDTNLDLLAQKVKQQLHIRTTIIDANGVVIAESHKDKTKMENHRYRDEVLQADKNSYGYKKRHSETLKLDLIYVVKKYTIEGKILYIRLALELEGIEEKMFQLGLKIFSVLTLFFLAIFFITYKINSQVEKEVSNIISFLKSLTKKQKSTFIKSEYSQEFALITNLLTKVAQIIVKQEKKKSKYTNKLKELNKQKDDIISAISHEFKNPIAIVNGYSQTLLEDQDINPNIRQKFLTKIHNNGIKLSELIDTLRLSLKLDSKQQSLKVSTFNLYELVEDCAENIKINYSGREVLINGARDIEITADKTMLSIVFSNLIENGIKYSEDEVIINFDKQHIEFIDTGIGINEKDLQNITDKFYRVHKNTWNNSLGLGLFLVDTIIKLHNFKLKIKSKENEGSTFSIYFS</sequence>
<keyword evidence="10" id="KW-0175">Coiled coil</keyword>
<evidence type="ECO:0000259" key="12">
    <source>
        <dbReference type="PROSITE" id="PS50109"/>
    </source>
</evidence>
<dbReference type="SMART" id="SM00387">
    <property type="entry name" value="HATPase_c"/>
    <property type="match status" value="1"/>
</dbReference>
<evidence type="ECO:0000256" key="11">
    <source>
        <dbReference type="SAM" id="Phobius"/>
    </source>
</evidence>
<dbReference type="InterPro" id="IPR003594">
    <property type="entry name" value="HATPase_dom"/>
</dbReference>
<dbReference type="InterPro" id="IPR003661">
    <property type="entry name" value="HisK_dim/P_dom"/>
</dbReference>
<feature type="coiled-coil region" evidence="10">
    <location>
        <begin position="229"/>
        <end position="256"/>
    </location>
</feature>
<dbReference type="EC" id="2.7.13.3" evidence="3"/>
<dbReference type="InterPro" id="IPR036890">
    <property type="entry name" value="HATPase_C_sf"/>
</dbReference>
<dbReference type="Pfam" id="PF02518">
    <property type="entry name" value="HATPase_c"/>
    <property type="match status" value="1"/>
</dbReference>
<keyword evidence="8 11" id="KW-1133">Transmembrane helix</keyword>
<feature type="domain" description="Histidine kinase" evidence="12">
    <location>
        <begin position="256"/>
        <end position="460"/>
    </location>
</feature>
<evidence type="ECO:0000256" key="6">
    <source>
        <dbReference type="ARBA" id="ARBA00022692"/>
    </source>
</evidence>
<evidence type="ECO:0000256" key="7">
    <source>
        <dbReference type="ARBA" id="ARBA00022777"/>
    </source>
</evidence>
<accession>A0A7M1AZN9</accession>
<keyword evidence="7 13" id="KW-0418">Kinase</keyword>
<dbReference type="AlphaFoldDB" id="A0A7M1AZN9"/>
<dbReference type="SUPFAM" id="SSF47384">
    <property type="entry name" value="Homodimeric domain of signal transducing histidine kinase"/>
    <property type="match status" value="1"/>
</dbReference>
<dbReference type="InterPro" id="IPR050351">
    <property type="entry name" value="BphY/WalK/GraS-like"/>
</dbReference>
<dbReference type="GO" id="GO:0005886">
    <property type="term" value="C:plasma membrane"/>
    <property type="evidence" value="ECO:0007669"/>
    <property type="project" value="UniProtKB-SubCell"/>
</dbReference>
<dbReference type="PROSITE" id="PS50109">
    <property type="entry name" value="HIS_KIN"/>
    <property type="match status" value="1"/>
</dbReference>
<keyword evidence="4" id="KW-1003">Cell membrane</keyword>
<keyword evidence="5" id="KW-0808">Transferase</keyword>